<name>A0A0E9R3C6_ANGAN</name>
<organism evidence="1">
    <name type="scientific">Anguilla anguilla</name>
    <name type="common">European freshwater eel</name>
    <name type="synonym">Muraena anguilla</name>
    <dbReference type="NCBI Taxonomy" id="7936"/>
    <lineage>
        <taxon>Eukaryota</taxon>
        <taxon>Metazoa</taxon>
        <taxon>Chordata</taxon>
        <taxon>Craniata</taxon>
        <taxon>Vertebrata</taxon>
        <taxon>Euteleostomi</taxon>
        <taxon>Actinopterygii</taxon>
        <taxon>Neopterygii</taxon>
        <taxon>Teleostei</taxon>
        <taxon>Anguilliformes</taxon>
        <taxon>Anguillidae</taxon>
        <taxon>Anguilla</taxon>
    </lineage>
</organism>
<reference evidence="1" key="2">
    <citation type="journal article" date="2015" name="Fish Shellfish Immunol.">
        <title>Early steps in the European eel (Anguilla anguilla)-Vibrio vulnificus interaction in the gills: Role of the RtxA13 toxin.</title>
        <authorList>
            <person name="Callol A."/>
            <person name="Pajuelo D."/>
            <person name="Ebbesson L."/>
            <person name="Teles M."/>
            <person name="MacKenzie S."/>
            <person name="Amaro C."/>
        </authorList>
    </citation>
    <scope>NUCLEOTIDE SEQUENCE</scope>
</reference>
<sequence>MLNCVNFNTLTVLAPGNKFSGLV</sequence>
<protein>
    <submittedName>
        <fullName evidence="1">Uncharacterized protein</fullName>
    </submittedName>
</protein>
<accession>A0A0E9R3C6</accession>
<evidence type="ECO:0000313" key="1">
    <source>
        <dbReference type="EMBL" id="JAH23237.1"/>
    </source>
</evidence>
<reference evidence="1" key="1">
    <citation type="submission" date="2014-11" db="EMBL/GenBank/DDBJ databases">
        <authorList>
            <person name="Amaro Gonzalez C."/>
        </authorList>
    </citation>
    <scope>NUCLEOTIDE SEQUENCE</scope>
</reference>
<dbReference type="AlphaFoldDB" id="A0A0E9R3C6"/>
<proteinExistence type="predicted"/>
<dbReference type="EMBL" id="GBXM01085340">
    <property type="protein sequence ID" value="JAH23237.1"/>
    <property type="molecule type" value="Transcribed_RNA"/>
</dbReference>